<dbReference type="STRING" id="1348612.A0A397IJJ1"/>
<feature type="compositionally biased region" description="Low complexity" evidence="1">
    <location>
        <begin position="41"/>
        <end position="76"/>
    </location>
</feature>
<evidence type="ECO:0000256" key="3">
    <source>
        <dbReference type="SAM" id="SignalP"/>
    </source>
</evidence>
<evidence type="ECO:0000256" key="1">
    <source>
        <dbReference type="SAM" id="MobiDB-lite"/>
    </source>
</evidence>
<evidence type="ECO:0000313" key="5">
    <source>
        <dbReference type="Proteomes" id="UP000266861"/>
    </source>
</evidence>
<accession>A0A397IJJ1</accession>
<feature type="signal peptide" evidence="3">
    <location>
        <begin position="1"/>
        <end position="25"/>
    </location>
</feature>
<name>A0A397IJJ1_9GLOM</name>
<feature type="region of interest" description="Disordered" evidence="1">
    <location>
        <begin position="33"/>
        <end position="76"/>
    </location>
</feature>
<keyword evidence="3" id="KW-0732">Signal</keyword>
<organism evidence="4 5">
    <name type="scientific">Diversispora epigaea</name>
    <dbReference type="NCBI Taxonomy" id="1348612"/>
    <lineage>
        <taxon>Eukaryota</taxon>
        <taxon>Fungi</taxon>
        <taxon>Fungi incertae sedis</taxon>
        <taxon>Mucoromycota</taxon>
        <taxon>Glomeromycotina</taxon>
        <taxon>Glomeromycetes</taxon>
        <taxon>Diversisporales</taxon>
        <taxon>Diversisporaceae</taxon>
        <taxon>Diversispora</taxon>
    </lineage>
</organism>
<proteinExistence type="predicted"/>
<comment type="caution">
    <text evidence="4">The sequence shown here is derived from an EMBL/GenBank/DDBJ whole genome shotgun (WGS) entry which is preliminary data.</text>
</comment>
<dbReference type="OrthoDB" id="10619023at2759"/>
<keyword evidence="2" id="KW-1133">Transmembrane helix</keyword>
<evidence type="ECO:0000256" key="2">
    <source>
        <dbReference type="SAM" id="Phobius"/>
    </source>
</evidence>
<dbReference type="Proteomes" id="UP000266861">
    <property type="component" value="Unassembled WGS sequence"/>
</dbReference>
<feature type="chain" id="PRO_5017262336" evidence="3">
    <location>
        <begin position="26"/>
        <end position="106"/>
    </location>
</feature>
<evidence type="ECO:0000313" key="4">
    <source>
        <dbReference type="EMBL" id="RHZ75117.1"/>
    </source>
</evidence>
<dbReference type="EMBL" id="PQFF01000202">
    <property type="protein sequence ID" value="RHZ75117.1"/>
    <property type="molecule type" value="Genomic_DNA"/>
</dbReference>
<reference evidence="4 5" key="1">
    <citation type="submission" date="2018-08" db="EMBL/GenBank/DDBJ databases">
        <title>Genome and evolution of the arbuscular mycorrhizal fungus Diversispora epigaea (formerly Glomus versiforme) and its bacterial endosymbionts.</title>
        <authorList>
            <person name="Sun X."/>
            <person name="Fei Z."/>
            <person name="Harrison M."/>
        </authorList>
    </citation>
    <scope>NUCLEOTIDE SEQUENCE [LARGE SCALE GENOMIC DNA]</scope>
    <source>
        <strain evidence="4 5">IT104</strain>
    </source>
</reference>
<protein>
    <submittedName>
        <fullName evidence="4">Uncharacterized protein</fullName>
    </submittedName>
</protein>
<keyword evidence="2" id="KW-0472">Membrane</keyword>
<feature type="transmembrane region" description="Helical" evidence="2">
    <location>
        <begin position="88"/>
        <end position="105"/>
    </location>
</feature>
<sequence>MSSKFSHMLILAVIIASLLTLIVNGSPEPQATITDLTTTGTPSTISKSSTESLSPTIVSDSMNTSGTSTAKSTSNTSAANSLQLLPRTLYVIGLLTFVFELFLILA</sequence>
<gene>
    <name evidence="4" type="ORF">Glove_217g45</name>
</gene>
<keyword evidence="2" id="KW-0812">Transmembrane</keyword>
<keyword evidence="5" id="KW-1185">Reference proteome</keyword>
<dbReference type="AlphaFoldDB" id="A0A397IJJ1"/>